<dbReference type="Gramene" id="EFJ33277">
    <property type="protein sequence ID" value="EFJ33277"/>
    <property type="gene ID" value="SELMODRAFT_439306"/>
</dbReference>
<proteinExistence type="predicted"/>
<feature type="domain" description="TLC" evidence="7">
    <location>
        <begin position="36"/>
        <end position="238"/>
    </location>
</feature>
<dbReference type="OMA" id="TIMRCIV"/>
<keyword evidence="9" id="KW-1185">Reference proteome</keyword>
<reference evidence="8 9" key="1">
    <citation type="journal article" date="2011" name="Science">
        <title>The Selaginella genome identifies genetic changes associated with the evolution of vascular plants.</title>
        <authorList>
            <person name="Banks J.A."/>
            <person name="Nishiyama T."/>
            <person name="Hasebe M."/>
            <person name="Bowman J.L."/>
            <person name="Gribskov M."/>
            <person name="dePamphilis C."/>
            <person name="Albert V.A."/>
            <person name="Aono N."/>
            <person name="Aoyama T."/>
            <person name="Ambrose B.A."/>
            <person name="Ashton N.W."/>
            <person name="Axtell M.J."/>
            <person name="Barker E."/>
            <person name="Barker M.S."/>
            <person name="Bennetzen J.L."/>
            <person name="Bonawitz N.D."/>
            <person name="Chapple C."/>
            <person name="Cheng C."/>
            <person name="Correa L.G."/>
            <person name="Dacre M."/>
            <person name="DeBarry J."/>
            <person name="Dreyer I."/>
            <person name="Elias M."/>
            <person name="Engstrom E.M."/>
            <person name="Estelle M."/>
            <person name="Feng L."/>
            <person name="Finet C."/>
            <person name="Floyd S.K."/>
            <person name="Frommer W.B."/>
            <person name="Fujita T."/>
            <person name="Gramzow L."/>
            <person name="Gutensohn M."/>
            <person name="Harholt J."/>
            <person name="Hattori M."/>
            <person name="Heyl A."/>
            <person name="Hirai T."/>
            <person name="Hiwatashi Y."/>
            <person name="Ishikawa M."/>
            <person name="Iwata M."/>
            <person name="Karol K.G."/>
            <person name="Koehler B."/>
            <person name="Kolukisaoglu U."/>
            <person name="Kubo M."/>
            <person name="Kurata T."/>
            <person name="Lalonde S."/>
            <person name="Li K."/>
            <person name="Li Y."/>
            <person name="Litt A."/>
            <person name="Lyons E."/>
            <person name="Manning G."/>
            <person name="Maruyama T."/>
            <person name="Michael T.P."/>
            <person name="Mikami K."/>
            <person name="Miyazaki S."/>
            <person name="Morinaga S."/>
            <person name="Murata T."/>
            <person name="Mueller-Roeber B."/>
            <person name="Nelson D.R."/>
            <person name="Obara M."/>
            <person name="Oguri Y."/>
            <person name="Olmstead R.G."/>
            <person name="Onodera N."/>
            <person name="Petersen B.L."/>
            <person name="Pils B."/>
            <person name="Prigge M."/>
            <person name="Rensing S.A."/>
            <person name="Riano-Pachon D.M."/>
            <person name="Roberts A.W."/>
            <person name="Sato Y."/>
            <person name="Scheller H.V."/>
            <person name="Schulz B."/>
            <person name="Schulz C."/>
            <person name="Shakirov E.V."/>
            <person name="Shibagaki N."/>
            <person name="Shinohara N."/>
            <person name="Shippen D.E."/>
            <person name="Soerensen I."/>
            <person name="Sotooka R."/>
            <person name="Sugimoto N."/>
            <person name="Sugita M."/>
            <person name="Sumikawa N."/>
            <person name="Tanurdzic M."/>
            <person name="Theissen G."/>
            <person name="Ulvskov P."/>
            <person name="Wakazuki S."/>
            <person name="Weng J.K."/>
            <person name="Willats W.W."/>
            <person name="Wipf D."/>
            <person name="Wolf P.G."/>
            <person name="Yang L."/>
            <person name="Zimmer A.D."/>
            <person name="Zhu Q."/>
            <person name="Mitros T."/>
            <person name="Hellsten U."/>
            <person name="Loque D."/>
            <person name="Otillar R."/>
            <person name="Salamov A."/>
            <person name="Schmutz J."/>
            <person name="Shapiro H."/>
            <person name="Lindquist E."/>
            <person name="Lucas S."/>
            <person name="Rokhsar D."/>
            <person name="Grigoriev I.V."/>
        </authorList>
    </citation>
    <scope>NUCLEOTIDE SEQUENCE [LARGE SCALE GENOMIC DNA]</scope>
</reference>
<dbReference type="PROSITE" id="PS50922">
    <property type="entry name" value="TLC"/>
    <property type="match status" value="1"/>
</dbReference>
<evidence type="ECO:0000256" key="6">
    <source>
        <dbReference type="SAM" id="Phobius"/>
    </source>
</evidence>
<evidence type="ECO:0000313" key="8">
    <source>
        <dbReference type="EMBL" id="EFJ33277.1"/>
    </source>
</evidence>
<dbReference type="eggNOG" id="ENOG502QTZA">
    <property type="taxonomic scope" value="Eukaryota"/>
</dbReference>
<accession>D8R3G5</accession>
<evidence type="ECO:0000256" key="2">
    <source>
        <dbReference type="ARBA" id="ARBA00022692"/>
    </source>
</evidence>
<name>D8R3G5_SELML</name>
<dbReference type="InterPro" id="IPR006634">
    <property type="entry name" value="TLC-dom"/>
</dbReference>
<dbReference type="GO" id="GO:0016020">
    <property type="term" value="C:membrane"/>
    <property type="evidence" value="ECO:0007669"/>
    <property type="project" value="UniProtKB-SubCell"/>
</dbReference>
<evidence type="ECO:0000259" key="7">
    <source>
        <dbReference type="PROSITE" id="PS50922"/>
    </source>
</evidence>
<keyword evidence="2 5" id="KW-0812">Transmembrane</keyword>
<dbReference type="InParanoid" id="D8R3G5"/>
<dbReference type="PANTHER" id="PTHR31766:SF2">
    <property type="entry name" value="GLABROUS1 ENHANCER-BINDING PROTEIN-LIKE 2"/>
    <property type="match status" value="1"/>
</dbReference>
<feature type="transmembrane region" description="Helical" evidence="6">
    <location>
        <begin position="83"/>
        <end position="106"/>
    </location>
</feature>
<feature type="transmembrane region" description="Helical" evidence="6">
    <location>
        <begin position="41"/>
        <end position="63"/>
    </location>
</feature>
<dbReference type="Proteomes" id="UP000001514">
    <property type="component" value="Unassembled WGS sequence"/>
</dbReference>
<feature type="transmembrane region" description="Helical" evidence="6">
    <location>
        <begin position="6"/>
        <end position="29"/>
    </location>
</feature>
<keyword evidence="3 6" id="KW-1133">Transmembrane helix</keyword>
<dbReference type="AlphaFoldDB" id="D8R3G5"/>
<evidence type="ECO:0000313" key="9">
    <source>
        <dbReference type="Proteomes" id="UP000001514"/>
    </source>
</evidence>
<dbReference type="Pfam" id="PF03798">
    <property type="entry name" value="TRAM_LAG1_CLN8"/>
    <property type="match status" value="1"/>
</dbReference>
<sequence length="270" mass="30151">MASLDLWSPVLLYSVALFAAIYGISYQTLFRKWRGIKRYEAASCAVSIIHGTTITALAGYNAWQSPWDLAAPNSATQNKILEYSTAYFLVDLAHYLLVAPGDYLFVLHHIATSSYMISCRYFVGHGALSAMAMVAVGEATSPFQNIWTICRMGRDISPAMKTVYERLSPFFTVIFTVFRVGLGPVLVFRISKFYLSGAADGVIPRLLVRCWMAKSALALVGSLVWVYKLWAGLIKFYASKKPGTKIRRAAKSFEVERKKQLLNDEAVKEN</sequence>
<dbReference type="SMART" id="SM00724">
    <property type="entry name" value="TLC"/>
    <property type="match status" value="1"/>
</dbReference>
<dbReference type="PANTHER" id="PTHR31766">
    <property type="entry name" value="GLABROUS1 ENHANCER-BINDING PROTEIN-LIKE 2"/>
    <property type="match status" value="1"/>
</dbReference>
<dbReference type="HOGENOM" id="CLU_077246_0_0_1"/>
<dbReference type="InterPro" id="IPR040327">
    <property type="entry name" value="At5g14285-like"/>
</dbReference>
<dbReference type="FunCoup" id="D8R3G5">
    <property type="interactions" value="273"/>
</dbReference>
<dbReference type="KEGG" id="smo:SELMODRAFT_439306"/>
<dbReference type="EMBL" id="GL377571">
    <property type="protein sequence ID" value="EFJ33277.1"/>
    <property type="molecule type" value="Genomic_DNA"/>
</dbReference>
<evidence type="ECO:0000256" key="5">
    <source>
        <dbReference type="PROSITE-ProRule" id="PRU00205"/>
    </source>
</evidence>
<keyword evidence="4 5" id="KW-0472">Membrane</keyword>
<gene>
    <name evidence="8" type="ORF">SELMODRAFT_439306</name>
</gene>
<evidence type="ECO:0000256" key="3">
    <source>
        <dbReference type="ARBA" id="ARBA00022989"/>
    </source>
</evidence>
<evidence type="ECO:0000256" key="1">
    <source>
        <dbReference type="ARBA" id="ARBA00004141"/>
    </source>
</evidence>
<comment type="subcellular location">
    <subcellularLocation>
        <location evidence="1">Membrane</location>
        <topology evidence="1">Multi-pass membrane protein</topology>
    </subcellularLocation>
</comment>
<feature type="transmembrane region" description="Helical" evidence="6">
    <location>
        <begin position="170"/>
        <end position="191"/>
    </location>
</feature>
<organism evidence="9">
    <name type="scientific">Selaginella moellendorffii</name>
    <name type="common">Spikemoss</name>
    <dbReference type="NCBI Taxonomy" id="88036"/>
    <lineage>
        <taxon>Eukaryota</taxon>
        <taxon>Viridiplantae</taxon>
        <taxon>Streptophyta</taxon>
        <taxon>Embryophyta</taxon>
        <taxon>Tracheophyta</taxon>
        <taxon>Lycopodiopsida</taxon>
        <taxon>Selaginellales</taxon>
        <taxon>Selaginellaceae</taxon>
        <taxon>Selaginella</taxon>
    </lineage>
</organism>
<dbReference type="OrthoDB" id="204175at2759"/>
<protein>
    <recommendedName>
        <fullName evidence="7">TLC domain-containing protein</fullName>
    </recommendedName>
</protein>
<evidence type="ECO:0000256" key="4">
    <source>
        <dbReference type="ARBA" id="ARBA00023136"/>
    </source>
</evidence>
<feature type="transmembrane region" description="Helical" evidence="6">
    <location>
        <begin position="211"/>
        <end position="238"/>
    </location>
</feature>